<feature type="transmembrane region" description="Helical" evidence="8">
    <location>
        <begin position="917"/>
        <end position="937"/>
    </location>
</feature>
<keyword evidence="3" id="KW-1003">Cell membrane</keyword>
<keyword evidence="5 8" id="KW-0812">Transmembrane</keyword>
<evidence type="ECO:0000256" key="2">
    <source>
        <dbReference type="ARBA" id="ARBA00022448"/>
    </source>
</evidence>
<feature type="transmembrane region" description="Helical" evidence="8">
    <location>
        <begin position="463"/>
        <end position="490"/>
    </location>
</feature>
<dbReference type="GO" id="GO:0005886">
    <property type="term" value="C:plasma membrane"/>
    <property type="evidence" value="ECO:0007669"/>
    <property type="project" value="UniProtKB-SubCell"/>
</dbReference>
<dbReference type="PANTHER" id="PTHR32063">
    <property type="match status" value="1"/>
</dbReference>
<dbReference type="InterPro" id="IPR001036">
    <property type="entry name" value="Acrflvin-R"/>
</dbReference>
<dbReference type="Gene3D" id="1.20.1640.10">
    <property type="entry name" value="Multidrug efflux transporter AcrB transmembrane domain"/>
    <property type="match status" value="2"/>
</dbReference>
<dbReference type="SUPFAM" id="SSF82714">
    <property type="entry name" value="Multidrug efflux transporter AcrB TolC docking domain, DN and DC subdomains"/>
    <property type="match status" value="2"/>
</dbReference>
<protein>
    <submittedName>
        <fullName evidence="9">Acriflavine resistance protein B</fullName>
    </submittedName>
</protein>
<keyword evidence="6 8" id="KW-1133">Transmembrane helix</keyword>
<evidence type="ECO:0000313" key="10">
    <source>
        <dbReference type="Proteomes" id="UP000463939"/>
    </source>
</evidence>
<gene>
    <name evidence="9" type="ORF">SFSGTM_09090</name>
</gene>
<dbReference type="Gene3D" id="3.30.70.1430">
    <property type="entry name" value="Multidrug efflux transporter AcrB pore domain"/>
    <property type="match status" value="2"/>
</dbReference>
<evidence type="ECO:0000256" key="6">
    <source>
        <dbReference type="ARBA" id="ARBA00022989"/>
    </source>
</evidence>
<evidence type="ECO:0000256" key="4">
    <source>
        <dbReference type="ARBA" id="ARBA00022519"/>
    </source>
</evidence>
<dbReference type="Proteomes" id="UP000463939">
    <property type="component" value="Chromosome"/>
</dbReference>
<comment type="subcellular location">
    <subcellularLocation>
        <location evidence="1">Cell inner membrane</location>
        <topology evidence="1">Multi-pass membrane protein</topology>
    </subcellularLocation>
</comment>
<dbReference type="Gene3D" id="3.30.2090.10">
    <property type="entry name" value="Multidrug efflux transporter AcrB TolC docking domain, DN and DC subdomains"/>
    <property type="match status" value="2"/>
</dbReference>
<keyword evidence="2" id="KW-0813">Transport</keyword>
<dbReference type="RefSeq" id="WP_162084157.1">
    <property type="nucleotide sequence ID" value="NZ_AP021881.1"/>
</dbReference>
<evidence type="ECO:0000256" key="3">
    <source>
        <dbReference type="ARBA" id="ARBA00022475"/>
    </source>
</evidence>
<dbReference type="KEGG" id="sniv:SFSGTM_09090"/>
<dbReference type="InterPro" id="IPR027463">
    <property type="entry name" value="AcrB_DN_DC_subdom"/>
</dbReference>
<feature type="transmembrane region" description="Helical" evidence="8">
    <location>
        <begin position="889"/>
        <end position="910"/>
    </location>
</feature>
<dbReference type="AlphaFoldDB" id="A0A809RN26"/>
<keyword evidence="4" id="KW-0997">Cell inner membrane</keyword>
<feature type="transmembrane region" description="Helical" evidence="8">
    <location>
        <begin position="943"/>
        <end position="968"/>
    </location>
</feature>
<name>A0A809RN26_9PROT</name>
<feature type="transmembrane region" description="Helical" evidence="8">
    <location>
        <begin position="336"/>
        <end position="353"/>
    </location>
</feature>
<evidence type="ECO:0000256" key="5">
    <source>
        <dbReference type="ARBA" id="ARBA00022692"/>
    </source>
</evidence>
<dbReference type="Gene3D" id="3.30.70.1440">
    <property type="entry name" value="Multidrug efflux transporter AcrB pore domain"/>
    <property type="match status" value="1"/>
</dbReference>
<dbReference type="FunFam" id="1.20.1640.10:FF:000001">
    <property type="entry name" value="Efflux pump membrane transporter"/>
    <property type="match status" value="1"/>
</dbReference>
<dbReference type="Gene3D" id="3.30.70.1320">
    <property type="entry name" value="Multidrug efflux transporter AcrB pore domain like"/>
    <property type="match status" value="1"/>
</dbReference>
<dbReference type="SUPFAM" id="SSF82866">
    <property type="entry name" value="Multidrug efflux transporter AcrB transmembrane domain"/>
    <property type="match status" value="2"/>
</dbReference>
<organism evidence="9 10">
    <name type="scientific">Sulfuriferula nivalis</name>
    <dbReference type="NCBI Taxonomy" id="2675298"/>
    <lineage>
        <taxon>Bacteria</taxon>
        <taxon>Pseudomonadati</taxon>
        <taxon>Pseudomonadota</taxon>
        <taxon>Betaproteobacteria</taxon>
        <taxon>Nitrosomonadales</taxon>
        <taxon>Sulfuricellaceae</taxon>
        <taxon>Sulfuriferula</taxon>
    </lineage>
</organism>
<proteinExistence type="predicted"/>
<keyword evidence="7 8" id="KW-0472">Membrane</keyword>
<evidence type="ECO:0000256" key="7">
    <source>
        <dbReference type="ARBA" id="ARBA00023136"/>
    </source>
</evidence>
<evidence type="ECO:0000313" key="9">
    <source>
        <dbReference type="EMBL" id="BBP00201.1"/>
    </source>
</evidence>
<dbReference type="PANTHER" id="PTHR32063:SF34">
    <property type="entry name" value="MULTIDRUG RESISTANCE PROTEIN MDTC"/>
    <property type="match status" value="1"/>
</dbReference>
<dbReference type="PRINTS" id="PR00702">
    <property type="entry name" value="ACRIFLAVINRP"/>
</dbReference>
<dbReference type="Pfam" id="PF00873">
    <property type="entry name" value="ACR_tran"/>
    <property type="match status" value="1"/>
</dbReference>
<feature type="transmembrane region" description="Helical" evidence="8">
    <location>
        <begin position="360"/>
        <end position="381"/>
    </location>
</feature>
<keyword evidence="10" id="KW-1185">Reference proteome</keyword>
<feature type="transmembrane region" description="Helical" evidence="8">
    <location>
        <begin position="1021"/>
        <end position="1047"/>
    </location>
</feature>
<feature type="transmembrane region" description="Helical" evidence="8">
    <location>
        <begin position="988"/>
        <end position="1009"/>
    </location>
</feature>
<dbReference type="FunFam" id="3.30.70.1430:FF:000001">
    <property type="entry name" value="Efflux pump membrane transporter"/>
    <property type="match status" value="1"/>
</dbReference>
<evidence type="ECO:0000256" key="8">
    <source>
        <dbReference type="SAM" id="Phobius"/>
    </source>
</evidence>
<feature type="transmembrane region" description="Helical" evidence="8">
    <location>
        <begin position="431"/>
        <end position="451"/>
    </location>
</feature>
<dbReference type="EMBL" id="AP021881">
    <property type="protein sequence ID" value="BBP00201.1"/>
    <property type="molecule type" value="Genomic_DNA"/>
</dbReference>
<feature type="transmembrane region" description="Helical" evidence="8">
    <location>
        <begin position="387"/>
        <end position="410"/>
    </location>
</feature>
<sequence>MNISRPFIERPIATILLTIAVVLAGLVGFTLLPIAPLPQVDFPTIEVNANMPGASPETMASTIATPLERSLGTIAGVTEMTSQSSLGRTQVTLQFDLSRDINGAARDVQAAINAARTLLPTGMPSNPTYKKENPANAPVIILALTSDTMSKGKMYDIADTILAQKLAQITGVASVTIGGSSQPAVRIELNPTALNKYGIGSADVRTAVAATNANRPKGILEAGDKNWQIYANDQASTAADYRPLIISYRNGAPVRVEDVATVTDSVSDVHNTGSSNGKPAILLVLRQQAGANIIQIVDKVHALMPELQASIPASINLEIVMDRTPTIRASLINTEHTLVISIALVIMVVFMFLRNGRTALIPAVAVPVSLIGTFGIMYLFGYSLDNLSLMALTIATGFVVDDAIVVLENISRHIEAGMKPYDAALKGAREVGFTVLAMSLSLIAVFIPLLLMGGIVGRLFHEFAITLSAAILVSLVVSLTTTPMMCARLLRYEPEHKQGRFFNATERMFNSVLHAYQRSLTWALKFAPLMILILLGTIALNIHLYKTIPKGFFPQQDTGRLMGGIQVDQATSFTALRDKLNTFVSIVKSDPAVANVIAFSGGGRGSGGTMFIVLKPLTERKVSADQVIARLRRKLNHIPGAKLFLQPMADIRVGGRPSDAAYQYTLQSDDIQQLRTWQPIIQNALSTLPELTDVNSDQNNKGLQTSLIIDRDTAMRMGVTPQTIDATLNDLFAQRQISTIYSGMNQYHVVMEAAPAYTQNSDILNQTYVSATTRSTSLSPTSSALSTAPSLTANGKLSTNSTLAQTLSTSAEPQVPLSAFAHFSSTNTALSVSHQGLFVAATISFNLAPGISLSQATIAINNEMSKLGVPTDVHGTFAGTANAFQSSLATMPVLMLTALLAIYIVLGILYESYIHPITILSTLPSAGVGALLALMLMKIDFSLMAMIGVILLIGIVKKNAILMIDFAISAERDQGLSPHDAIFAACSLRFRPIMMTTMAAMLGALPLAFGTGYGAELRTPLGISIVGGLIMSQLLTLYTTPVVYLYLDRFSIWWRTKFHRGEPGTLALEAI</sequence>
<feature type="transmembrane region" description="Helical" evidence="8">
    <location>
        <begin position="12"/>
        <end position="35"/>
    </location>
</feature>
<evidence type="ECO:0000256" key="1">
    <source>
        <dbReference type="ARBA" id="ARBA00004429"/>
    </source>
</evidence>
<dbReference type="SUPFAM" id="SSF82693">
    <property type="entry name" value="Multidrug efflux transporter AcrB pore domain, PN1, PN2, PC1 and PC2 subdomains"/>
    <property type="match status" value="4"/>
</dbReference>
<reference evidence="10" key="1">
    <citation type="submission" date="2019-11" db="EMBL/GenBank/DDBJ databases">
        <title>Isolation and characterization of a novel species in the genus Sulfuriferula.</title>
        <authorList>
            <person name="Mochizuki J."/>
            <person name="Kojima H."/>
            <person name="Fukui M."/>
        </authorList>
    </citation>
    <scope>NUCLEOTIDE SEQUENCE [LARGE SCALE GENOMIC DNA]</scope>
    <source>
        <strain evidence="10">SGTM</strain>
    </source>
</reference>
<accession>A0A809RN26</accession>
<dbReference type="GO" id="GO:0042910">
    <property type="term" value="F:xenobiotic transmembrane transporter activity"/>
    <property type="evidence" value="ECO:0007669"/>
    <property type="project" value="TreeGrafter"/>
</dbReference>
<feature type="transmembrane region" description="Helical" evidence="8">
    <location>
        <begin position="526"/>
        <end position="545"/>
    </location>
</feature>